<keyword evidence="1" id="KW-1133">Transmembrane helix</keyword>
<sequence>MNNSKIFVFIIALLLVVAILIELSVPKQFDWEPTFSHKSEQPFGSQLFDSLAKMSMKNGYSVSNTTFYQLRKLGSKKPQSVITLSADYYEGMSSTEMNSMLAFVADGNKVLFCTHGFSSEILDTLELNMDEGNFYFGMFKKSRLYGLLYYMDTLVWDKDFLYKKQVYNVFSELTNSSFKLGNDTIYAEKYDETNIDSIALAEDQETEVYTMDCDTFVRKTSEEWKPIAWNLEEGNKRPVVMKRKWGKGEIVVCSTPLLFTNYGIMDGKNVSFVYRVLNTVSDNPVTRLTNLGDDDPTESNVSLSPMRFFITNPPLRWAMYMALLTLLLFMIFTARRRQRVIPVIKKPENYQLEFAKLIGTLYYQEGIHGDLVRKKYLFFTEYLRREIQIDIDEDAEDEDNFNTLSRHTGMPLSDVSARIKTVRRACRSDMPMTEEEMIMYVDYMNDIVSSI</sequence>
<reference evidence="2 3" key="1">
    <citation type="submission" date="2018-12" db="EMBL/GenBank/DDBJ databases">
        <title>Genome sequencing of Prevotella sp. KCOM 3155 (= JS262).</title>
        <authorList>
            <person name="Kook J.-K."/>
            <person name="Park S.-N."/>
            <person name="Lim Y.K."/>
        </authorList>
    </citation>
    <scope>NUCLEOTIDE SEQUENCE [LARGE SCALE GENOMIC DNA]</scope>
    <source>
        <strain evidence="2 3">KCOM 3155</strain>
    </source>
</reference>
<proteinExistence type="predicted"/>
<protein>
    <recommendedName>
        <fullName evidence="4">DUF4350 domain-containing protein</fullName>
    </recommendedName>
</protein>
<evidence type="ECO:0000313" key="3">
    <source>
        <dbReference type="Proteomes" id="UP000278983"/>
    </source>
</evidence>
<comment type="caution">
    <text evidence="2">The sequence shown here is derived from an EMBL/GenBank/DDBJ whole genome shotgun (WGS) entry which is preliminary data.</text>
</comment>
<dbReference type="AlphaFoldDB" id="A0A3S0PDL2"/>
<gene>
    <name evidence="2" type="ORF">EHV08_11095</name>
</gene>
<keyword evidence="1" id="KW-0812">Transmembrane</keyword>
<organism evidence="2 3">
    <name type="scientific">Prevotella koreensis</name>
    <dbReference type="NCBI Taxonomy" id="2490854"/>
    <lineage>
        <taxon>Bacteria</taxon>
        <taxon>Pseudomonadati</taxon>
        <taxon>Bacteroidota</taxon>
        <taxon>Bacteroidia</taxon>
        <taxon>Bacteroidales</taxon>
        <taxon>Prevotellaceae</taxon>
        <taxon>Prevotella</taxon>
    </lineage>
</organism>
<keyword evidence="1" id="KW-0472">Membrane</keyword>
<dbReference type="EMBL" id="RYYU01000001">
    <property type="protein sequence ID" value="RUL60234.1"/>
    <property type="molecule type" value="Genomic_DNA"/>
</dbReference>
<evidence type="ECO:0000313" key="2">
    <source>
        <dbReference type="EMBL" id="RUL60234.1"/>
    </source>
</evidence>
<dbReference type="RefSeq" id="WP_126679326.1">
    <property type="nucleotide sequence ID" value="NZ_RYYU01000001.1"/>
</dbReference>
<feature type="transmembrane region" description="Helical" evidence="1">
    <location>
        <begin position="317"/>
        <end position="334"/>
    </location>
</feature>
<evidence type="ECO:0000256" key="1">
    <source>
        <dbReference type="SAM" id="Phobius"/>
    </source>
</evidence>
<evidence type="ECO:0008006" key="4">
    <source>
        <dbReference type="Google" id="ProtNLM"/>
    </source>
</evidence>
<name>A0A3S0PDL2_9BACT</name>
<dbReference type="Proteomes" id="UP000278983">
    <property type="component" value="Unassembled WGS sequence"/>
</dbReference>
<dbReference type="OrthoDB" id="1111222at2"/>
<keyword evidence="3" id="KW-1185">Reference proteome</keyword>
<accession>A0A3S0PDL2</accession>